<organism evidence="2 3">
    <name type="scientific">Pedobacter yulinensis</name>
    <dbReference type="NCBI Taxonomy" id="2126353"/>
    <lineage>
        <taxon>Bacteria</taxon>
        <taxon>Pseudomonadati</taxon>
        <taxon>Bacteroidota</taxon>
        <taxon>Sphingobacteriia</taxon>
        <taxon>Sphingobacteriales</taxon>
        <taxon>Sphingobacteriaceae</taxon>
        <taxon>Pedobacter</taxon>
    </lineage>
</organism>
<feature type="signal peptide" evidence="1">
    <location>
        <begin position="1"/>
        <end position="22"/>
    </location>
</feature>
<comment type="caution">
    <text evidence="2">The sequence shown here is derived from an EMBL/GenBank/DDBJ whole genome shotgun (WGS) entry which is preliminary data.</text>
</comment>
<keyword evidence="3" id="KW-1185">Reference proteome</keyword>
<protein>
    <recommendedName>
        <fullName evidence="4">Outer membrane protein beta-barrel domain-containing protein</fullName>
    </recommendedName>
</protein>
<keyword evidence="1" id="KW-0732">Signal</keyword>
<evidence type="ECO:0000313" key="3">
    <source>
        <dbReference type="Proteomes" id="UP000240912"/>
    </source>
</evidence>
<evidence type="ECO:0000256" key="1">
    <source>
        <dbReference type="SAM" id="SignalP"/>
    </source>
</evidence>
<reference evidence="2 3" key="1">
    <citation type="submission" date="2018-03" db="EMBL/GenBank/DDBJ databases">
        <authorList>
            <person name="Keele B.F."/>
        </authorList>
    </citation>
    <scope>NUCLEOTIDE SEQUENCE [LARGE SCALE GENOMIC DNA]</scope>
    <source>
        <strain evidence="2 3">YL28-9</strain>
    </source>
</reference>
<dbReference type="AlphaFoldDB" id="A0A2T3HNN9"/>
<gene>
    <name evidence="2" type="ORF">C7T94_04840</name>
</gene>
<dbReference type="OrthoDB" id="597504at2"/>
<evidence type="ECO:0000313" key="2">
    <source>
        <dbReference type="EMBL" id="PST84065.1"/>
    </source>
</evidence>
<proteinExistence type="predicted"/>
<accession>A0A2T3HNN9</accession>
<sequence length="231" mass="24992">MKRHFTSLILGFVVAAVTGASAQTTADSSRTRAYLSAHVGTSGAGLDVKVAVTPAFGFRAGASILPFDYNTVMSVRAQPAKIDIQADFNNAHLILDWHPFLKEKGLSKKAFVSLGAGYFWKAEGTGTASYDGTYQYGDISIPSSELGELTGVVEWNKVAPYAGIGFANPFPMRKVNVSFSVGAFYMGRPDATLTGTKLLVNTQANQRQFDENMSFYRFLPVAQVSLNFSLF</sequence>
<dbReference type="Gene3D" id="2.40.160.170">
    <property type="match status" value="1"/>
</dbReference>
<feature type="chain" id="PRO_5015395166" description="Outer membrane protein beta-barrel domain-containing protein" evidence="1">
    <location>
        <begin position="23"/>
        <end position="231"/>
    </location>
</feature>
<dbReference type="RefSeq" id="WP_107214112.1">
    <property type="nucleotide sequence ID" value="NZ_KZ686268.1"/>
</dbReference>
<dbReference type="EMBL" id="PYLS01000004">
    <property type="protein sequence ID" value="PST84065.1"/>
    <property type="molecule type" value="Genomic_DNA"/>
</dbReference>
<dbReference type="Proteomes" id="UP000240912">
    <property type="component" value="Unassembled WGS sequence"/>
</dbReference>
<name>A0A2T3HNN9_9SPHI</name>
<evidence type="ECO:0008006" key="4">
    <source>
        <dbReference type="Google" id="ProtNLM"/>
    </source>
</evidence>